<name>A0A8C3X6C6_9CETA</name>
<dbReference type="Ensembl" id="ENSCWAT00000026045.1">
    <property type="protein sequence ID" value="ENSCWAP00000024027.1"/>
    <property type="gene ID" value="ENSCWAG00000018309.1"/>
</dbReference>
<dbReference type="Proteomes" id="UP000694540">
    <property type="component" value="Unplaced"/>
</dbReference>
<reference evidence="1" key="2">
    <citation type="submission" date="2025-09" db="UniProtKB">
        <authorList>
            <consortium name="Ensembl"/>
        </authorList>
    </citation>
    <scope>IDENTIFICATION</scope>
</reference>
<dbReference type="AlphaFoldDB" id="A0A8C3X6C6"/>
<evidence type="ECO:0000313" key="1">
    <source>
        <dbReference type="Ensembl" id="ENSCWAP00000024027.1"/>
    </source>
</evidence>
<keyword evidence="2" id="KW-1185">Reference proteome</keyword>
<sequence length="88" mass="10053">MLCFLCPLPTFFHASLIHILLGCAIQSIQKHRCLLPLLLNTFFFLFDLFRASPLLDLGIFSGSWLHLYTCFSMTPNHHRGCLEHGTCT</sequence>
<organism evidence="1 2">
    <name type="scientific">Catagonus wagneri</name>
    <name type="common">Chacoan peccary</name>
    <dbReference type="NCBI Taxonomy" id="51154"/>
    <lineage>
        <taxon>Eukaryota</taxon>
        <taxon>Metazoa</taxon>
        <taxon>Chordata</taxon>
        <taxon>Craniata</taxon>
        <taxon>Vertebrata</taxon>
        <taxon>Euteleostomi</taxon>
        <taxon>Mammalia</taxon>
        <taxon>Eutheria</taxon>
        <taxon>Laurasiatheria</taxon>
        <taxon>Artiodactyla</taxon>
        <taxon>Suina</taxon>
        <taxon>Tayassuidae</taxon>
        <taxon>Catagonus</taxon>
    </lineage>
</organism>
<proteinExistence type="predicted"/>
<accession>A0A8C3X6C6</accession>
<dbReference type="GeneTree" id="ENSGT00960000190422"/>
<protein>
    <submittedName>
        <fullName evidence="1">Uncharacterized protein</fullName>
    </submittedName>
</protein>
<reference evidence="1" key="1">
    <citation type="submission" date="2025-08" db="UniProtKB">
        <authorList>
            <consortium name="Ensembl"/>
        </authorList>
    </citation>
    <scope>IDENTIFICATION</scope>
</reference>
<evidence type="ECO:0000313" key="2">
    <source>
        <dbReference type="Proteomes" id="UP000694540"/>
    </source>
</evidence>